<dbReference type="CDD" id="cd02655">
    <property type="entry name" value="RNAP_beta'_C"/>
    <property type="match status" value="1"/>
</dbReference>
<dbReference type="GO" id="GO:0003677">
    <property type="term" value="F:DNA binding"/>
    <property type="evidence" value="ECO:0007669"/>
    <property type="project" value="InterPro"/>
</dbReference>
<evidence type="ECO:0000256" key="2">
    <source>
        <dbReference type="ARBA" id="ARBA00022478"/>
    </source>
</evidence>
<feature type="domain" description="RNA polymerase Rpb1" evidence="10">
    <location>
        <begin position="92"/>
        <end position="159"/>
    </location>
</feature>
<dbReference type="GO" id="GO:0046872">
    <property type="term" value="F:metal ion binding"/>
    <property type="evidence" value="ECO:0007669"/>
    <property type="project" value="UniProtKB-KW"/>
</dbReference>
<dbReference type="InterPro" id="IPR012756">
    <property type="entry name" value="DNA-dir_RpoC2_beta_pp"/>
</dbReference>
<dbReference type="Gene3D" id="1.10.274.100">
    <property type="entry name" value="RNA polymerase Rpb1, domain 3"/>
    <property type="match status" value="1"/>
</dbReference>
<dbReference type="GO" id="GO:0003899">
    <property type="term" value="F:DNA-directed RNA polymerase activity"/>
    <property type="evidence" value="ECO:0007669"/>
    <property type="project" value="UniProtKB-EC"/>
</dbReference>
<gene>
    <name evidence="11" type="primary">rpoC2</name>
</gene>
<evidence type="ECO:0000256" key="1">
    <source>
        <dbReference type="ARBA" id="ARBA00012418"/>
    </source>
</evidence>
<dbReference type="PANTHER" id="PTHR19376:SF68">
    <property type="entry name" value="DNA-DIRECTED RNA POLYMERASE SUBUNIT BETA"/>
    <property type="match status" value="1"/>
</dbReference>
<name>A0A386B0Q1_9CHLO</name>
<keyword evidence="3 11" id="KW-0934">Plastid</keyword>
<dbReference type="Gene3D" id="1.10.1790.20">
    <property type="match status" value="1"/>
</dbReference>
<keyword evidence="11" id="KW-0150">Chloroplast</keyword>
<evidence type="ECO:0000256" key="5">
    <source>
        <dbReference type="ARBA" id="ARBA00022695"/>
    </source>
</evidence>
<dbReference type="PANTHER" id="PTHR19376">
    <property type="entry name" value="DNA-DIRECTED RNA POLYMERASE"/>
    <property type="match status" value="1"/>
</dbReference>
<dbReference type="InterPro" id="IPR007081">
    <property type="entry name" value="RNA_pol_Rpb1_5"/>
</dbReference>
<organism evidence="11">
    <name type="scientific">Pedobesia claviformis</name>
    <dbReference type="NCBI Taxonomy" id="2364088"/>
    <lineage>
        <taxon>Eukaryota</taxon>
        <taxon>Viridiplantae</taxon>
        <taxon>Chlorophyta</taxon>
        <taxon>core chlorophytes</taxon>
        <taxon>Ulvophyceae</taxon>
        <taxon>TCBD clade</taxon>
        <taxon>Bryopsidales</taxon>
        <taxon>Bryopsidineae</taxon>
        <taxon>Derbesiaceae</taxon>
        <taxon>Pedobesia</taxon>
    </lineage>
</organism>
<evidence type="ECO:0000256" key="8">
    <source>
        <dbReference type="ARBA" id="ARBA00023163"/>
    </source>
</evidence>
<keyword evidence="5" id="KW-0548">Nucleotidyltransferase</keyword>
<dbReference type="Gene3D" id="1.10.132.30">
    <property type="match status" value="1"/>
</dbReference>
<keyword evidence="2" id="KW-0240">DNA-directed RNA polymerase</keyword>
<evidence type="ECO:0000256" key="6">
    <source>
        <dbReference type="ARBA" id="ARBA00022723"/>
    </source>
</evidence>
<evidence type="ECO:0000259" key="9">
    <source>
        <dbReference type="Pfam" id="PF04998"/>
    </source>
</evidence>
<proteinExistence type="predicted"/>
<evidence type="ECO:0000313" key="11">
    <source>
        <dbReference type="EMBL" id="AYC65267.1"/>
    </source>
</evidence>
<dbReference type="InterPro" id="IPR042102">
    <property type="entry name" value="RNA_pol_Rpb1_3_sf"/>
</dbReference>
<evidence type="ECO:0000259" key="10">
    <source>
        <dbReference type="Pfam" id="PF05000"/>
    </source>
</evidence>
<dbReference type="EMBL" id="MH591108">
    <property type="protein sequence ID" value="AYC65267.1"/>
    <property type="molecule type" value="Genomic_DNA"/>
</dbReference>
<accession>A0A386B0Q1</accession>
<keyword evidence="8" id="KW-0804">Transcription</keyword>
<dbReference type="InterPro" id="IPR045867">
    <property type="entry name" value="DNA-dir_RpoC_beta_prime"/>
</dbReference>
<protein>
    <recommendedName>
        <fullName evidence="1">DNA-directed RNA polymerase</fullName>
        <ecNumber evidence="1">2.7.7.6</ecNumber>
    </recommendedName>
</protein>
<evidence type="ECO:0000256" key="4">
    <source>
        <dbReference type="ARBA" id="ARBA00022679"/>
    </source>
</evidence>
<evidence type="ECO:0000256" key="3">
    <source>
        <dbReference type="ARBA" id="ARBA00022640"/>
    </source>
</evidence>
<dbReference type="GO" id="GO:0006351">
    <property type="term" value="P:DNA-templated transcription"/>
    <property type="evidence" value="ECO:0007669"/>
    <property type="project" value="InterPro"/>
</dbReference>
<dbReference type="RefSeq" id="YP_009532717.1">
    <property type="nucleotide sequence ID" value="NC_039766.1"/>
</dbReference>
<reference evidence="11" key="2">
    <citation type="journal article" date="2019" name="Mol. Phylogenet. Evol.">
        <title>Reassessment of the classification of bryopsidales (chlorophyta) based on chloroplast phylogenomic analyses.</title>
        <authorList>
            <person name="Cremen M.C."/>
            <person name="Leliaert F."/>
            <person name="West J."/>
            <person name="Lam D.W."/>
            <person name="Shimada S."/>
            <person name="Lopez-Bautista J.M."/>
            <person name="Verbruggen H."/>
        </authorList>
    </citation>
    <scope>NUCLEOTIDE SEQUENCE</scope>
</reference>
<sequence length="1315" mass="154950">MKNQKSKLYFINKSFEKKRLKHLLLWYYRTNGAYQTIQLIETLKELGFEYATKSGLSISLEDLKLSLHKNQVIKEGEDDIYKIEVLEKLSCITKFEKLQQTINSWLTTNELIKTKIIKTFQITKDLNPLYLMSFSGARGNISQVRQLVGMRGLMSDTDGNILDFPIRSSFNEGLTLVEYLISCYGARKGIVDTALKTANSGYLTRRLVDVAQHVIVEQYDCSTKHCLWIGNLCKGPKILIRQKSRVLGRMLGKTISSTQIKRKLRRNKPITHLVYKNLISKYKVSKIPIRSPLTCESVNSICQLCYGWSFANQKLVSIGEAVGVIAAQSIGEPGTQLTMRTFHTGGAVSGEVVKQVYSPLKGETYLPRTLGGHIIRNTLGRIGFLVIKPSYIIIKNINHQKLLSLPIHSIIYIKHKQSINLYQLVAQLKYQPDWEDVDDKIYKEQDLCMEYDGQIFFENIHILEKRHRNILIRQYSQSMGTIWLAPLLRYPYLNNKISRRINNFDLVDKNFIIQHYFIATPAQYLDQTIHINPKNAYKRHFLSFYNSIQYDTFYYKRGYYFYTQCKLNKYILSISSGILHSKMRYYQIYKYLYQSIIPKSLHRTHTNRLIGQIQFKMSRRALYIKKSKTASKKKQQFYYTFWREITIKTSQIKCSVPFNRLKLTNYYQPLFFRILNPKVNRYLKLSKLRYKFLPSFKNIKTSLDQYIGIRLLQRNQLISLHQFKIWGIKTQLRVPSFPSNKIFKLTKKSKHLNLPNKFTRSYLSNILKSLTNTDWFIFCSLKHLSMFSISSEDYECLYKQQNKPKRGRRKKQNKYISKDVFMQPYDLEVQFLELELSSLYFSLIYYTKYRSILFFSENYQNRNCRYFIKKKSHSVLIQLNLSDYQFSKNVMTQSSKIIDSLYSRDLPTKVRCYTNLQTQTVLMKDKTKPVEDIFYHRKTQFYQLRCLKNYRRPYIIDSINIGVNHYNSFYYFFQQLHFISMNSFIIPPIKQLNSSSNPCSFTIIQLQKLPHIMQLEVIWKLAITESECLLKTRKIDQSLNFLNLDKFKVFDKPTLPIMVGYFINMNSFQDIFWLLPNQGQVYGKTLTHFYIRESESILLTNNGIIHVLNRSILRTDTCFFTGFYSYVKKGDIVQGIPKIEQFFEARLNPLKKLNLQTKLRQLYRKYKFQYNHYNAIRHSIFRIHQIIIREIEFIYLTQGIYIPEKHLEIVVRQMTSKVIILNGASTGLLRGEIVDLHWVEMINAQLKFIKIEYEPLILGITKSCLETNSFISSASFQETIRILTQSSLYNKMDFLCGLKENIIIGHLVPAGTGLL</sequence>
<dbReference type="NCBIfam" id="TIGR02388">
    <property type="entry name" value="rpoC2_cyan"/>
    <property type="match status" value="1"/>
</dbReference>
<keyword evidence="7" id="KW-0862">Zinc</keyword>
<dbReference type="Gene3D" id="1.10.150.390">
    <property type="match status" value="1"/>
</dbReference>
<dbReference type="InterPro" id="IPR007083">
    <property type="entry name" value="RNA_pol_Rpb1_4"/>
</dbReference>
<dbReference type="Pfam" id="PF05000">
    <property type="entry name" value="RNA_pol_Rpb1_4"/>
    <property type="match status" value="1"/>
</dbReference>
<evidence type="ECO:0000256" key="7">
    <source>
        <dbReference type="ARBA" id="ARBA00022833"/>
    </source>
</evidence>
<keyword evidence="4" id="KW-0808">Transferase</keyword>
<reference evidence="11" key="1">
    <citation type="submission" date="2018-07" db="EMBL/GenBank/DDBJ databases">
        <authorList>
            <person name="Quirk P.G."/>
            <person name="Krulwich T.A."/>
        </authorList>
    </citation>
    <scope>NUCLEOTIDE SEQUENCE</scope>
</reference>
<geneLocation type="chloroplast" evidence="11"/>
<dbReference type="Pfam" id="PF04998">
    <property type="entry name" value="RNA_pol_Rpb1_5"/>
    <property type="match status" value="1"/>
</dbReference>
<dbReference type="GeneID" id="38334336"/>
<dbReference type="EC" id="2.7.7.6" evidence="1"/>
<dbReference type="InterPro" id="IPR038120">
    <property type="entry name" value="Rpb1_funnel_sf"/>
</dbReference>
<feature type="domain" description="RNA polymerase Rpb1" evidence="9">
    <location>
        <begin position="173"/>
        <end position="654"/>
    </location>
</feature>
<keyword evidence="6" id="KW-0479">Metal-binding</keyword>
<dbReference type="SUPFAM" id="SSF64484">
    <property type="entry name" value="beta and beta-prime subunits of DNA dependent RNA-polymerase"/>
    <property type="match status" value="1"/>
</dbReference>
<dbReference type="GO" id="GO:0000428">
    <property type="term" value="C:DNA-directed RNA polymerase complex"/>
    <property type="evidence" value="ECO:0007669"/>
    <property type="project" value="UniProtKB-KW"/>
</dbReference>